<dbReference type="Gene3D" id="3.40.50.2300">
    <property type="match status" value="1"/>
</dbReference>
<organism evidence="1">
    <name type="scientific">Streptococcus pneumoniae</name>
    <dbReference type="NCBI Taxonomy" id="1313"/>
    <lineage>
        <taxon>Bacteria</taxon>
        <taxon>Bacillati</taxon>
        <taxon>Bacillota</taxon>
        <taxon>Bacilli</taxon>
        <taxon>Lactobacillales</taxon>
        <taxon>Streptococcaceae</taxon>
        <taxon>Streptococcus</taxon>
    </lineage>
</organism>
<name>A0A4J1Q230_STREE</name>
<sequence length="53" mass="6437">MKVLILEDVIEHQVRLERILDEISKESNIPIFQYHTRQREKSVNLKNTLKMMK</sequence>
<dbReference type="EMBL" id="CAATFK010000009">
    <property type="protein sequence ID" value="VNO89583.1"/>
    <property type="molecule type" value="Genomic_DNA"/>
</dbReference>
<dbReference type="AlphaFoldDB" id="A0A4J1Q230"/>
<proteinExistence type="predicted"/>
<gene>
    <name evidence="1" type="primary">comE_1</name>
    <name evidence="1" type="ORF">SAMEA2521854_01081</name>
</gene>
<evidence type="ECO:0000313" key="1">
    <source>
        <dbReference type="EMBL" id="VNO89583.1"/>
    </source>
</evidence>
<reference evidence="1" key="1">
    <citation type="submission" date="2019-04" db="EMBL/GenBank/DDBJ databases">
        <authorList>
            <consortium name="Pathogen Informatics"/>
        </authorList>
    </citation>
    <scope>NUCLEOTIDE SEQUENCE</scope>
    <source>
        <strain evidence="1">GPSC50</strain>
    </source>
</reference>
<protein>
    <submittedName>
        <fullName evidence="1">Response regulator</fullName>
    </submittedName>
</protein>
<accession>A0A4J1Q230</accession>